<dbReference type="InterPro" id="IPR055259">
    <property type="entry name" value="YkvP/CgeB_Glyco_trans-like"/>
</dbReference>
<proteinExistence type="predicted"/>
<name>A0A6M3J2E4_9ZZZZ</name>
<dbReference type="AlphaFoldDB" id="A0A6M3J2E4"/>
<sequence>MKILIVVRDMLKVGKHDLIGHYSFVKEFENHCDVVWWGPLHDGYDENRLITDVVKEHCPDVLFKYGFRMPFEIDIDKVKIPKMIYLVDYFPPKGLYKGVQPQYQEYMEKANFDVAFVPVSYMERYVVECGACKEAVVIPFSVNTNIFKKLSVHKKYDVCARYILRDDVYPFRSQIKDILLKMNVASVHGKTSVDKYVTDINSSKIVVTSNNIFGSLSMKYTETMSCGSFLLADKPEDLKRFRYVDGEHLVIYRNLNDLKDKIYYYLKHGDERERIAKQGMDFVRENYSNYDMISLILFYAYIKWGSRI</sequence>
<gene>
    <name evidence="2" type="ORF">MM415B00659_0006</name>
</gene>
<dbReference type="SUPFAM" id="SSF53756">
    <property type="entry name" value="UDP-Glycosyltransferase/glycogen phosphorylase"/>
    <property type="match status" value="1"/>
</dbReference>
<dbReference type="Gene3D" id="3.40.50.2000">
    <property type="entry name" value="Glycogen Phosphorylase B"/>
    <property type="match status" value="1"/>
</dbReference>
<dbReference type="GO" id="GO:0016740">
    <property type="term" value="F:transferase activity"/>
    <property type="evidence" value="ECO:0007669"/>
    <property type="project" value="UniProtKB-KW"/>
</dbReference>
<organism evidence="2">
    <name type="scientific">viral metagenome</name>
    <dbReference type="NCBI Taxonomy" id="1070528"/>
    <lineage>
        <taxon>unclassified sequences</taxon>
        <taxon>metagenomes</taxon>
        <taxon>organismal metagenomes</taxon>
    </lineage>
</organism>
<keyword evidence="2" id="KW-0808">Transferase</keyword>
<dbReference type="EMBL" id="MT141489">
    <property type="protein sequence ID" value="QJA63052.1"/>
    <property type="molecule type" value="Genomic_DNA"/>
</dbReference>
<reference evidence="2" key="1">
    <citation type="submission" date="2020-03" db="EMBL/GenBank/DDBJ databases">
        <title>The deep terrestrial virosphere.</title>
        <authorList>
            <person name="Holmfeldt K."/>
            <person name="Nilsson E."/>
            <person name="Simone D."/>
            <person name="Lopez-Fernandez M."/>
            <person name="Wu X."/>
            <person name="de Brujin I."/>
            <person name="Lundin D."/>
            <person name="Andersson A."/>
            <person name="Bertilsson S."/>
            <person name="Dopson M."/>
        </authorList>
    </citation>
    <scope>NUCLEOTIDE SEQUENCE</scope>
    <source>
        <strain evidence="2">MM415B00659</strain>
    </source>
</reference>
<evidence type="ECO:0000259" key="1">
    <source>
        <dbReference type="Pfam" id="PF13524"/>
    </source>
</evidence>
<feature type="domain" description="Spore protein YkvP/CgeB glycosyl transferase-like" evidence="1">
    <location>
        <begin position="186"/>
        <end position="289"/>
    </location>
</feature>
<protein>
    <submittedName>
        <fullName evidence="2">Putative glycosyltransferase</fullName>
    </submittedName>
</protein>
<evidence type="ECO:0000313" key="2">
    <source>
        <dbReference type="EMBL" id="QJA63052.1"/>
    </source>
</evidence>
<dbReference type="Pfam" id="PF13524">
    <property type="entry name" value="Glyco_trans_1_2"/>
    <property type="match status" value="1"/>
</dbReference>
<accession>A0A6M3J2E4</accession>